<dbReference type="PANTHER" id="PTHR43828:SF5">
    <property type="entry name" value="TRANSCRIPTIONAL REPRESSOR XBP1"/>
    <property type="match status" value="1"/>
</dbReference>
<evidence type="ECO:0000313" key="3">
    <source>
        <dbReference type="EMBL" id="ODV91811.1"/>
    </source>
</evidence>
<sequence length="391" mass="44383">MVLLEPAQTRKEATPKVTSKRNRFVLSPQDDTVNYPVHAFDISQIPSEQASMLGKNHTILTRTYATALDERHCFTVYEYTLNGQSIMWDYHSGYVHLTGIWKAIGNSKADIVRLVENSPDLEPFIRRVRGGFLKIQGTWLPFEYARALAIRTCYHVRYTLIPLFGDSFPDACLEPDRPGFGQLQLRFTGNVRRRRRRKSSSASTSSKPPFSRSDSLPMPDQNRRGTNSSSEDSVDDPLTPPPLPLKLEFVNDDKLAASPNDFLQVLRATRSLQLLSAGRSGRRWSFDNRMGGGFECAGRLWKWDGQEQLRVVGYSEHKEPKGNRSQSEVIRSRPSVFDRSEEMIMFRTLAAAAATATGLEIEPSPGSKYQYDSESAILDEDWTRSRHEMIL</sequence>
<dbReference type="OrthoDB" id="5562739at2759"/>
<proteinExistence type="predicted"/>
<gene>
    <name evidence="3" type="ORF">CANCADRAFT_30136</name>
</gene>
<dbReference type="PANTHER" id="PTHR43828">
    <property type="entry name" value="ASPARAGINASE"/>
    <property type="match status" value="1"/>
</dbReference>
<protein>
    <recommendedName>
        <fullName evidence="2">HTH APSES-type domain-containing protein</fullName>
    </recommendedName>
</protein>
<evidence type="ECO:0000256" key="1">
    <source>
        <dbReference type="SAM" id="MobiDB-lite"/>
    </source>
</evidence>
<dbReference type="Proteomes" id="UP000095023">
    <property type="component" value="Unassembled WGS sequence"/>
</dbReference>
<evidence type="ECO:0000313" key="4">
    <source>
        <dbReference type="Proteomes" id="UP000095023"/>
    </source>
</evidence>
<dbReference type="InterPro" id="IPR051642">
    <property type="entry name" value="SWI6-like"/>
</dbReference>
<dbReference type="GO" id="GO:0000981">
    <property type="term" value="F:DNA-binding transcription factor activity, RNA polymerase II-specific"/>
    <property type="evidence" value="ECO:0007669"/>
    <property type="project" value="UniProtKB-ARBA"/>
</dbReference>
<dbReference type="SUPFAM" id="SSF54616">
    <property type="entry name" value="DNA-binding domain of Mlu1-box binding protein MBP1"/>
    <property type="match status" value="1"/>
</dbReference>
<reference evidence="4" key="1">
    <citation type="submission" date="2016-02" db="EMBL/GenBank/DDBJ databases">
        <title>Comparative genomics of biotechnologically important yeasts.</title>
        <authorList>
            <consortium name="DOE Joint Genome Institute"/>
            <person name="Riley R."/>
            <person name="Haridas S."/>
            <person name="Wolfe K.H."/>
            <person name="Lopes M.R."/>
            <person name="Hittinger C.T."/>
            <person name="Goker M."/>
            <person name="Salamov A."/>
            <person name="Wisecaver J."/>
            <person name="Long T.M."/>
            <person name="Aerts A.L."/>
            <person name="Barry K."/>
            <person name="Choi C."/>
            <person name="Clum A."/>
            <person name="Coughlan A.Y."/>
            <person name="Deshpande S."/>
            <person name="Douglass A.P."/>
            <person name="Hanson S.J."/>
            <person name="Klenk H.-P."/>
            <person name="Labutti K."/>
            <person name="Lapidus A."/>
            <person name="Lindquist E."/>
            <person name="Lipzen A."/>
            <person name="Meier-Kolthoff J.P."/>
            <person name="Ohm R.A."/>
            <person name="Otillar R.P."/>
            <person name="Pangilinan J."/>
            <person name="Peng Y."/>
            <person name="Rokas A."/>
            <person name="Rosa C.A."/>
            <person name="Scheuner C."/>
            <person name="Sibirny A.A."/>
            <person name="Slot J.C."/>
            <person name="Stielow J.B."/>
            <person name="Sun H."/>
            <person name="Kurtzman C.P."/>
            <person name="Blackwell M."/>
            <person name="Jeffries T.W."/>
            <person name="Grigoriev I.V."/>
        </authorList>
    </citation>
    <scope>NUCLEOTIDE SEQUENCE [LARGE SCALE GENOMIC DNA]</scope>
    <source>
        <strain evidence="4">NRRL Y-17796</strain>
    </source>
</reference>
<dbReference type="InterPro" id="IPR036887">
    <property type="entry name" value="HTH_APSES_sf"/>
</dbReference>
<dbReference type="GO" id="GO:0003677">
    <property type="term" value="F:DNA binding"/>
    <property type="evidence" value="ECO:0007669"/>
    <property type="project" value="InterPro"/>
</dbReference>
<dbReference type="GO" id="GO:0030907">
    <property type="term" value="C:MBF transcription complex"/>
    <property type="evidence" value="ECO:0007669"/>
    <property type="project" value="TreeGrafter"/>
</dbReference>
<feature type="compositionally biased region" description="Low complexity" evidence="1">
    <location>
        <begin position="200"/>
        <end position="215"/>
    </location>
</feature>
<dbReference type="InterPro" id="IPR003163">
    <property type="entry name" value="Tscrpt_reg_HTH_APSES-type"/>
</dbReference>
<name>A0A1E4TJ90_9ASCO</name>
<dbReference type="AlphaFoldDB" id="A0A1E4TJ90"/>
<organism evidence="3 4">
    <name type="scientific">Tortispora caseinolytica NRRL Y-17796</name>
    <dbReference type="NCBI Taxonomy" id="767744"/>
    <lineage>
        <taxon>Eukaryota</taxon>
        <taxon>Fungi</taxon>
        <taxon>Dikarya</taxon>
        <taxon>Ascomycota</taxon>
        <taxon>Saccharomycotina</taxon>
        <taxon>Trigonopsidomycetes</taxon>
        <taxon>Trigonopsidales</taxon>
        <taxon>Trigonopsidaceae</taxon>
        <taxon>Tortispora</taxon>
    </lineage>
</organism>
<keyword evidence="4" id="KW-1185">Reference proteome</keyword>
<evidence type="ECO:0000259" key="2">
    <source>
        <dbReference type="PROSITE" id="PS51299"/>
    </source>
</evidence>
<dbReference type="GO" id="GO:0033309">
    <property type="term" value="C:SBF transcription complex"/>
    <property type="evidence" value="ECO:0007669"/>
    <property type="project" value="TreeGrafter"/>
</dbReference>
<feature type="domain" description="HTH APSES-type" evidence="2">
    <location>
        <begin position="63"/>
        <end position="175"/>
    </location>
</feature>
<accession>A0A1E4TJ90</accession>
<feature type="region of interest" description="Disordered" evidence="1">
    <location>
        <begin position="191"/>
        <end position="245"/>
    </location>
</feature>
<dbReference type="Gene3D" id="3.10.260.10">
    <property type="entry name" value="Transcription regulator HTH, APSES-type DNA-binding domain"/>
    <property type="match status" value="1"/>
</dbReference>
<dbReference type="PROSITE" id="PS51299">
    <property type="entry name" value="HTH_APSES"/>
    <property type="match status" value="1"/>
</dbReference>
<dbReference type="EMBL" id="KV453841">
    <property type="protein sequence ID" value="ODV91811.1"/>
    <property type="molecule type" value="Genomic_DNA"/>
</dbReference>